<keyword evidence="2" id="KW-0472">Membrane</keyword>
<feature type="transmembrane region" description="Helical" evidence="2">
    <location>
        <begin position="1120"/>
        <end position="1140"/>
    </location>
</feature>
<evidence type="ECO:0000256" key="1">
    <source>
        <dbReference type="SAM" id="MobiDB-lite"/>
    </source>
</evidence>
<keyword evidence="2" id="KW-0812">Transmembrane</keyword>
<dbReference type="AlphaFoldDB" id="A0A1J5THT9"/>
<gene>
    <name evidence="3" type="ORF">BD935_01110</name>
</gene>
<dbReference type="PANTHER" id="PTHR39198">
    <property type="entry name" value="HYPOTHETICAL MEMBRANE PROTEIN, CONSERVED"/>
    <property type="match status" value="1"/>
</dbReference>
<dbReference type="STRING" id="1888995.BD935_01110"/>
<dbReference type="PANTHER" id="PTHR39198:SF1">
    <property type="entry name" value="ALPHA-GALACTOSIDASE NEW3 DOMAIN-CONTAINING PROTEIN"/>
    <property type="match status" value="1"/>
</dbReference>
<evidence type="ECO:0000313" key="4">
    <source>
        <dbReference type="Proteomes" id="UP000183080"/>
    </source>
</evidence>
<keyword evidence="2" id="KW-1133">Transmembrane helix</keyword>
<evidence type="ECO:0000313" key="3">
    <source>
        <dbReference type="EMBL" id="OIR20511.1"/>
    </source>
</evidence>
<reference evidence="3 4" key="1">
    <citation type="submission" date="2016-08" db="EMBL/GenBank/DDBJ databases">
        <title>New Insights into Marine Group III Euryarchaeota, from dark to light.</title>
        <authorList>
            <person name="Haro-Moreno J.M."/>
            <person name="Rodriguez-Valera F."/>
            <person name="Lopez-Garcia P."/>
            <person name="Moreira D."/>
            <person name="Martin-Cuadrado A.B."/>
        </authorList>
    </citation>
    <scope>NUCLEOTIDE SEQUENCE [LARGE SCALE GENOMIC DNA]</scope>
    <source>
        <strain evidence="3">CG-Epi1</strain>
    </source>
</reference>
<protein>
    <recommendedName>
        <fullName evidence="5">CARDB domain-containing protein</fullName>
    </recommendedName>
</protein>
<proteinExistence type="predicted"/>
<dbReference type="Gene3D" id="2.60.40.10">
    <property type="entry name" value="Immunoglobulins"/>
    <property type="match status" value="2"/>
</dbReference>
<organism evidence="3 4">
    <name type="scientific">Marine Group III euryarchaeote CG-Epi1</name>
    <dbReference type="NCBI Taxonomy" id="1888995"/>
    <lineage>
        <taxon>Archaea</taxon>
        <taxon>Methanobacteriati</taxon>
        <taxon>Thermoplasmatota</taxon>
        <taxon>Thermoplasmata</taxon>
        <taxon>Candidatus Thermoprofundales</taxon>
    </lineage>
</organism>
<dbReference type="InterPro" id="IPR013783">
    <property type="entry name" value="Ig-like_fold"/>
</dbReference>
<dbReference type="EMBL" id="MIZA01000012">
    <property type="protein sequence ID" value="OIR20511.1"/>
    <property type="molecule type" value="Genomic_DNA"/>
</dbReference>
<feature type="compositionally biased region" description="Polar residues" evidence="1">
    <location>
        <begin position="68"/>
        <end position="97"/>
    </location>
</feature>
<evidence type="ECO:0008006" key="5">
    <source>
        <dbReference type="Google" id="ProtNLM"/>
    </source>
</evidence>
<dbReference type="Gene3D" id="2.60.120.260">
    <property type="entry name" value="Galactose-binding domain-like"/>
    <property type="match status" value="1"/>
</dbReference>
<dbReference type="Proteomes" id="UP000183080">
    <property type="component" value="Unassembled WGS sequence"/>
</dbReference>
<feature type="region of interest" description="Disordered" evidence="1">
    <location>
        <begin position="58"/>
        <end position="98"/>
    </location>
</feature>
<evidence type="ECO:0000256" key="2">
    <source>
        <dbReference type="SAM" id="Phobius"/>
    </source>
</evidence>
<sequence>MFIGFVVPNAEASDIEILEINYNNNYESGDAVIIIESGKNTSTSFKYSFFDDNDDFPDDWNENNFNDSEWSNGETPFGNKNSPQGIEPRTNWQSEHTGGNDGENDWVIIRKDFYIEEINGVVGGNVKISYNDYYGVWVNGETVRDCTYFQQWACYQDDSEYWNRNHQVESEAFVEGKNSLVIIGRDSLYQGGDNTSWIDFEFNIIVQSWEDSTIILGDNVFFKIEMKNYGNESVDSVNVQILIDNESYISSSFDFSVNETKEWIFSWKPSKLGGYNITANAQNSSKSKYVHVGFYAYSFNCSTTHQSANLGETKKYEFNLKNEGDVHDNFSLTLNGLPSGWNYNFEPNLVSLWPGESMNVILIITVSSNAPAENYTFFPVVRSQYYSQTVVKILESGIESSTEYNYMIWNASDFPPTFYEFNYPDNNWSIGAAPFGDDNLDGNEPNTIWQTDDSNYTYLTLRKEFNYSGDLNFSEIRINLAYDNYYKVYLNENLIGDCLEWSWSCYGEGEYWEESINFNKSWLVNGQNLISIAGRDETYQGGNNQQWFDLELEAVNAKSSLWSFEDKYQKLTLAVNKSYEFDILLPIDFKEVNEGEYTFTIWILNQGNTEDSYNISVSLNDTQNFKIESYHDNLQIQYGSDANIELKISLTESIREFDIGNFTISIESENSPNDIMKETSVFARLYIPPDLVAPATYAVSPELVNSTSFEVQWYVQEWYKNNLESGNDTKYIIIQYSTDNGTNGETWSDWKMWGNFSVNEGKTLFTEAMGNHQYRFRSIGGDDDGKIENKEDKADNTTFVDIESPVIDSLKITSSSFENRDIQNNATNIRALEFSWDAEDNNELIVGFDFYYKNSNGPWVLDLGGLTQKSHAFYAENDGNYQFKIEGEDVAGNRGFTLTNTILIDTQGPNTTISNISALTDSENILLNLETLDDITNFTVFYKLNKEGENNANLEWQEYGMYNLDNLPIEIPVQNKYEYQFKVLSFDTVGNHGEDVAYTLIDRDKPSKIRNLQLSQGKTIVNSTTDVLISFMSSQAQDLVEYRIYRSDTANETGELIIEIPYGEQYLSYKDANVEMGKIYHYSVVAVDRMNFESEQEKGFLDLTIEKETVVDEEVEESNMLTIFIGLGIVGGTAAIIAFIGRKSSEEIVQVIGDLPEDVKEEKFSEVDGEIICNACGAMFSPTETSCPACGILKE</sequence>
<name>A0A1J5THT9_9ARCH</name>
<comment type="caution">
    <text evidence="3">The sequence shown here is derived from an EMBL/GenBank/DDBJ whole genome shotgun (WGS) entry which is preliminary data.</text>
</comment>
<accession>A0A1J5THT9</accession>